<keyword evidence="8" id="KW-0496">Mitochondrion</keyword>
<dbReference type="Ensembl" id="ENSPMET00000020856.1">
    <property type="protein sequence ID" value="ENSPMEP00000013227.1"/>
    <property type="gene ID" value="ENSPMEG00000015497.1"/>
</dbReference>
<organism evidence="11 12">
    <name type="scientific">Poecilia mexicana</name>
    <dbReference type="NCBI Taxonomy" id="48701"/>
    <lineage>
        <taxon>Eukaryota</taxon>
        <taxon>Metazoa</taxon>
        <taxon>Chordata</taxon>
        <taxon>Craniata</taxon>
        <taxon>Vertebrata</taxon>
        <taxon>Euteleostomi</taxon>
        <taxon>Actinopterygii</taxon>
        <taxon>Neopterygii</taxon>
        <taxon>Teleostei</taxon>
        <taxon>Neoteleostei</taxon>
        <taxon>Acanthomorphata</taxon>
        <taxon>Ovalentaria</taxon>
        <taxon>Atherinomorphae</taxon>
        <taxon>Cyprinodontiformes</taxon>
        <taxon>Poeciliidae</taxon>
        <taxon>Poeciliinae</taxon>
        <taxon>Poecilia</taxon>
    </lineage>
</organism>
<evidence type="ECO:0000313" key="11">
    <source>
        <dbReference type="Ensembl" id="ENSPMEP00000029650.1"/>
    </source>
</evidence>
<evidence type="ECO:0000256" key="3">
    <source>
        <dbReference type="ARBA" id="ARBA00010117"/>
    </source>
</evidence>
<keyword evidence="12" id="KW-1185">Reference proteome</keyword>
<dbReference type="AlphaFoldDB" id="A0A3B3YRJ3"/>
<accession>A0A3B3YRJ3</accession>
<comment type="similarity">
    <text evidence="3">Belongs to the cytochrome c oxidase VIII family.</text>
</comment>
<evidence type="ECO:0000256" key="9">
    <source>
        <dbReference type="ARBA" id="ARBA00023136"/>
    </source>
</evidence>
<keyword evidence="6" id="KW-0809">Transit peptide</keyword>
<evidence type="ECO:0000256" key="8">
    <source>
        <dbReference type="ARBA" id="ARBA00023128"/>
    </source>
</evidence>
<dbReference type="Ensembl" id="ENSPMET00000020901.1">
    <property type="protein sequence ID" value="ENSPMEP00000029650.1"/>
    <property type="gene ID" value="ENSPMEG00000015524.1"/>
</dbReference>
<evidence type="ECO:0000256" key="1">
    <source>
        <dbReference type="ARBA" id="ARBA00004434"/>
    </source>
</evidence>
<name>A0A3B3YRJ3_9TELE</name>
<evidence type="ECO:0000256" key="4">
    <source>
        <dbReference type="ARBA" id="ARBA00022692"/>
    </source>
</evidence>
<keyword evidence="4 10" id="KW-0812">Transmembrane</keyword>
<reference evidence="11" key="1">
    <citation type="submission" date="2025-05" db="UniProtKB">
        <authorList>
            <consortium name="Ensembl"/>
        </authorList>
    </citation>
    <scope>IDENTIFICATION</scope>
</reference>
<dbReference type="SUPFAM" id="SSF81431">
    <property type="entry name" value="Mitochondrial cytochrome c oxidase subunit VIIIb (aka IX)"/>
    <property type="match status" value="1"/>
</dbReference>
<proteinExistence type="inferred from homology"/>
<keyword evidence="9 10" id="KW-0472">Membrane</keyword>
<evidence type="ECO:0000256" key="6">
    <source>
        <dbReference type="ARBA" id="ARBA00022946"/>
    </source>
</evidence>
<evidence type="ECO:0000256" key="2">
    <source>
        <dbReference type="ARBA" id="ARBA00004673"/>
    </source>
</evidence>
<dbReference type="GO" id="GO:0045277">
    <property type="term" value="C:respiratory chain complex IV"/>
    <property type="evidence" value="ECO:0007669"/>
    <property type="project" value="InterPro"/>
</dbReference>
<dbReference type="GO" id="GO:0006123">
    <property type="term" value="P:mitochondrial electron transport, cytochrome c to oxygen"/>
    <property type="evidence" value="ECO:0007669"/>
    <property type="project" value="InterPro"/>
</dbReference>
<dbReference type="InterPro" id="IPR036548">
    <property type="entry name" value="Cyt_c_oxidase_su8_sf"/>
</dbReference>
<feature type="transmembrane region" description="Helical" evidence="10">
    <location>
        <begin position="21"/>
        <end position="39"/>
    </location>
</feature>
<dbReference type="Proteomes" id="UP000261480">
    <property type="component" value="Unplaced"/>
</dbReference>
<evidence type="ECO:0000256" key="7">
    <source>
        <dbReference type="ARBA" id="ARBA00022989"/>
    </source>
</evidence>
<evidence type="ECO:0000256" key="10">
    <source>
        <dbReference type="SAM" id="Phobius"/>
    </source>
</evidence>
<dbReference type="GO" id="GO:0005743">
    <property type="term" value="C:mitochondrial inner membrane"/>
    <property type="evidence" value="ECO:0007669"/>
    <property type="project" value="UniProtKB-SubCell"/>
</dbReference>
<comment type="pathway">
    <text evidence="2">Energy metabolism; oxidative phosphorylation.</text>
</comment>
<keyword evidence="7 10" id="KW-1133">Transmembrane helix</keyword>
<comment type="subcellular location">
    <subcellularLocation>
        <location evidence="1">Mitochondrion inner membrane</location>
        <topology evidence="1">Single-pass membrane protein</topology>
    </subcellularLocation>
</comment>
<protein>
    <submittedName>
        <fullName evidence="11">Uncharacterized protein</fullName>
    </submittedName>
</protein>
<sequence>MSAALHACPEVSHTKRSHESVFVLAVMFVAVLGPSGWILSDLDNYKGRE</sequence>
<dbReference type="UniPathway" id="UPA00705"/>
<dbReference type="Pfam" id="PF02285">
    <property type="entry name" value="COX8"/>
    <property type="match status" value="1"/>
</dbReference>
<dbReference type="InterPro" id="IPR003205">
    <property type="entry name" value="Cyt_c_oxidase_su8"/>
</dbReference>
<dbReference type="Gene3D" id="4.10.81.10">
    <property type="entry name" value="Cytochrome c oxidase, subunit 8"/>
    <property type="match status" value="1"/>
</dbReference>
<evidence type="ECO:0000256" key="5">
    <source>
        <dbReference type="ARBA" id="ARBA00022792"/>
    </source>
</evidence>
<evidence type="ECO:0000313" key="12">
    <source>
        <dbReference type="Proteomes" id="UP000261480"/>
    </source>
</evidence>
<keyword evidence="5" id="KW-0999">Mitochondrion inner membrane</keyword>